<dbReference type="EMBL" id="JAKOGI010001105">
    <property type="protein sequence ID" value="KAJ8427723.1"/>
    <property type="molecule type" value="Genomic_DNA"/>
</dbReference>
<dbReference type="Pfam" id="PF12708">
    <property type="entry name" value="Pect-lyase_RHGA_epim"/>
    <property type="match status" value="1"/>
</dbReference>
<gene>
    <name evidence="3" type="ORF">Cgig2_010241</name>
</gene>
<evidence type="ECO:0000259" key="2">
    <source>
        <dbReference type="Pfam" id="PF12708"/>
    </source>
</evidence>
<name>A0A9Q1GX68_9CARY</name>
<evidence type="ECO:0000313" key="3">
    <source>
        <dbReference type="EMBL" id="KAJ8427723.1"/>
    </source>
</evidence>
<dbReference type="InterPro" id="IPR051801">
    <property type="entry name" value="GH28_Enzymes"/>
</dbReference>
<dbReference type="PANTHER" id="PTHR31339">
    <property type="entry name" value="PECTIN LYASE-RELATED"/>
    <property type="match status" value="1"/>
</dbReference>
<dbReference type="Gene3D" id="2.160.20.10">
    <property type="entry name" value="Single-stranded right-handed beta-helix, Pectin lyase-like"/>
    <property type="match status" value="1"/>
</dbReference>
<dbReference type="Proteomes" id="UP001153076">
    <property type="component" value="Unassembled WGS sequence"/>
</dbReference>
<feature type="domain" description="Rhamnogalacturonase A/B/Epimerase-like pectate lyase" evidence="2">
    <location>
        <begin position="9"/>
        <end position="55"/>
    </location>
</feature>
<dbReference type="InterPro" id="IPR024535">
    <property type="entry name" value="RHGA/B-epi-like_pectate_lyase"/>
</dbReference>
<feature type="region of interest" description="Disordered" evidence="1">
    <location>
        <begin position="125"/>
        <end position="145"/>
    </location>
</feature>
<dbReference type="OrthoDB" id="187139at2759"/>
<protein>
    <recommendedName>
        <fullName evidence="2">Rhamnogalacturonase A/B/Epimerase-like pectate lyase domain-containing protein</fullName>
    </recommendedName>
</protein>
<dbReference type="PANTHER" id="PTHR31339:SF44">
    <property type="entry name" value="PECTIN LYASE-LIKE SUPERFAMILY PROTEIN"/>
    <property type="match status" value="1"/>
</dbReference>
<keyword evidence="4" id="KW-1185">Reference proteome</keyword>
<sequence>MPKLRPIAFNVTDFGAVGDGVTDNTVAFERAVAAIAKRRKKGGVQLNVPPGLWLTAPFNLTSYMTLFLAEGAVILGIDVSSLSLSLFLSLFHAPVYSTRWHLWLNLDERSSIQIYSVQSSMGQSREGAETVSSMGQSREGAETADEKRWPLMPPLPSYGYGRELPGPRYGSLIHGQNLRDVVITVLFVIYCVGWDELSIDESIALNSHKTTFSGSSSEVLLPLPFSEIFKTSSTFPIISKSKDLLLIATNLLQPPLILMSLSKLAKRRRPLFE</sequence>
<dbReference type="SUPFAM" id="SSF51126">
    <property type="entry name" value="Pectin lyase-like"/>
    <property type="match status" value="1"/>
</dbReference>
<accession>A0A9Q1GX68</accession>
<organism evidence="3 4">
    <name type="scientific">Carnegiea gigantea</name>
    <dbReference type="NCBI Taxonomy" id="171969"/>
    <lineage>
        <taxon>Eukaryota</taxon>
        <taxon>Viridiplantae</taxon>
        <taxon>Streptophyta</taxon>
        <taxon>Embryophyta</taxon>
        <taxon>Tracheophyta</taxon>
        <taxon>Spermatophyta</taxon>
        <taxon>Magnoliopsida</taxon>
        <taxon>eudicotyledons</taxon>
        <taxon>Gunneridae</taxon>
        <taxon>Pentapetalae</taxon>
        <taxon>Caryophyllales</taxon>
        <taxon>Cactineae</taxon>
        <taxon>Cactaceae</taxon>
        <taxon>Cactoideae</taxon>
        <taxon>Echinocereeae</taxon>
        <taxon>Carnegiea</taxon>
    </lineage>
</organism>
<dbReference type="AlphaFoldDB" id="A0A9Q1GX68"/>
<evidence type="ECO:0000256" key="1">
    <source>
        <dbReference type="SAM" id="MobiDB-lite"/>
    </source>
</evidence>
<dbReference type="InterPro" id="IPR012334">
    <property type="entry name" value="Pectin_lyas_fold"/>
</dbReference>
<proteinExistence type="predicted"/>
<evidence type="ECO:0000313" key="4">
    <source>
        <dbReference type="Proteomes" id="UP001153076"/>
    </source>
</evidence>
<comment type="caution">
    <text evidence="3">The sequence shown here is derived from an EMBL/GenBank/DDBJ whole genome shotgun (WGS) entry which is preliminary data.</text>
</comment>
<dbReference type="InterPro" id="IPR011050">
    <property type="entry name" value="Pectin_lyase_fold/virulence"/>
</dbReference>
<reference evidence="3" key="1">
    <citation type="submission" date="2022-04" db="EMBL/GenBank/DDBJ databases">
        <title>Carnegiea gigantea Genome sequencing and assembly v2.</title>
        <authorList>
            <person name="Copetti D."/>
            <person name="Sanderson M.J."/>
            <person name="Burquez A."/>
            <person name="Wojciechowski M.F."/>
        </authorList>
    </citation>
    <scope>NUCLEOTIDE SEQUENCE</scope>
    <source>
        <strain evidence="3">SGP5-SGP5p</strain>
        <tissue evidence="3">Aerial part</tissue>
    </source>
</reference>